<accession>A0ABM9P748</accession>
<dbReference type="Gene3D" id="3.10.450.50">
    <property type="match status" value="1"/>
</dbReference>
<keyword evidence="4" id="KW-1185">Reference proteome</keyword>
<evidence type="ECO:0000259" key="2">
    <source>
        <dbReference type="Pfam" id="PF14534"/>
    </source>
</evidence>
<organism evidence="3 4">
    <name type="scientific">Tenacibaculum polynesiense</name>
    <dbReference type="NCBI Taxonomy" id="3137857"/>
    <lineage>
        <taxon>Bacteria</taxon>
        <taxon>Pseudomonadati</taxon>
        <taxon>Bacteroidota</taxon>
        <taxon>Flavobacteriia</taxon>
        <taxon>Flavobacteriales</taxon>
        <taxon>Flavobacteriaceae</taxon>
        <taxon>Tenacibaculum</taxon>
    </lineage>
</organism>
<dbReference type="InterPro" id="IPR027843">
    <property type="entry name" value="DUF4440"/>
</dbReference>
<feature type="domain" description="DUF4440" evidence="2">
    <location>
        <begin position="39"/>
        <end position="150"/>
    </location>
</feature>
<dbReference type="EMBL" id="CAXJIO010000002">
    <property type="protein sequence ID" value="CAL2101178.1"/>
    <property type="molecule type" value="Genomic_DNA"/>
</dbReference>
<dbReference type="InterPro" id="IPR032710">
    <property type="entry name" value="NTF2-like_dom_sf"/>
</dbReference>
<evidence type="ECO:0000256" key="1">
    <source>
        <dbReference type="SAM" id="SignalP"/>
    </source>
</evidence>
<dbReference type="RefSeq" id="WP_348713771.1">
    <property type="nucleotide sequence ID" value="NZ_CAXJIO010000002.1"/>
</dbReference>
<proteinExistence type="predicted"/>
<name>A0ABM9P748_9FLAO</name>
<evidence type="ECO:0000313" key="4">
    <source>
        <dbReference type="Proteomes" id="UP001497527"/>
    </source>
</evidence>
<comment type="caution">
    <text evidence="3">The sequence shown here is derived from an EMBL/GenBank/DDBJ whole genome shotgun (WGS) entry which is preliminary data.</text>
</comment>
<sequence>MDFKNFKIVLTSIAILFLFSCNTLNTENQKPQNLKEELLETIQQFNTAFQKGDVATLKTMITDNYIHTNGSSQPIKKEDWLGYLSKRQKQIAYGNIEVLAYKMDEVQIELFGSTAIVSAKITTTNKENNEVTTKEYRVTNVWVIQNGNWKRAGFHDGKI</sequence>
<feature type="signal peptide" evidence="1">
    <location>
        <begin position="1"/>
        <end position="25"/>
    </location>
</feature>
<keyword evidence="1" id="KW-0732">Signal</keyword>
<gene>
    <name evidence="3" type="ORF">T190423A01A_110068</name>
</gene>
<reference evidence="3 4" key="1">
    <citation type="submission" date="2024-05" db="EMBL/GenBank/DDBJ databases">
        <authorList>
            <person name="Duchaud E."/>
        </authorList>
    </citation>
    <scope>NUCLEOTIDE SEQUENCE [LARGE SCALE GENOMIC DNA]</scope>
    <source>
        <strain evidence="3">Ena-SAMPLE-TAB-13-05-2024-13:56:06:370-140308</strain>
    </source>
</reference>
<feature type="chain" id="PRO_5045193071" description="DUF4440 domain-containing protein" evidence="1">
    <location>
        <begin position="26"/>
        <end position="159"/>
    </location>
</feature>
<dbReference type="Proteomes" id="UP001497527">
    <property type="component" value="Unassembled WGS sequence"/>
</dbReference>
<dbReference type="SUPFAM" id="SSF54427">
    <property type="entry name" value="NTF2-like"/>
    <property type="match status" value="1"/>
</dbReference>
<evidence type="ECO:0000313" key="3">
    <source>
        <dbReference type="EMBL" id="CAL2101178.1"/>
    </source>
</evidence>
<dbReference type="PROSITE" id="PS51257">
    <property type="entry name" value="PROKAR_LIPOPROTEIN"/>
    <property type="match status" value="1"/>
</dbReference>
<protein>
    <recommendedName>
        <fullName evidence="2">DUF4440 domain-containing protein</fullName>
    </recommendedName>
</protein>
<dbReference type="Pfam" id="PF14534">
    <property type="entry name" value="DUF4440"/>
    <property type="match status" value="1"/>
</dbReference>